<feature type="coiled-coil region" evidence="1">
    <location>
        <begin position="233"/>
        <end position="274"/>
    </location>
</feature>
<keyword evidence="5" id="KW-1185">Reference proteome</keyword>
<reference evidence="5" key="1">
    <citation type="submission" date="2012-12" db="EMBL/GenBank/DDBJ databases">
        <authorList>
            <person name="Hellsten U."/>
            <person name="Grimwood J."/>
            <person name="Chapman J.A."/>
            <person name="Shapiro H."/>
            <person name="Aerts A."/>
            <person name="Otillar R.P."/>
            <person name="Terry A.Y."/>
            <person name="Boore J.L."/>
            <person name="Simakov O."/>
            <person name="Marletaz F."/>
            <person name="Cho S.-J."/>
            <person name="Edsinger-Gonzales E."/>
            <person name="Havlak P."/>
            <person name="Kuo D.-H."/>
            <person name="Larsson T."/>
            <person name="Lv J."/>
            <person name="Arendt D."/>
            <person name="Savage R."/>
            <person name="Osoegawa K."/>
            <person name="de Jong P."/>
            <person name="Lindberg D.R."/>
            <person name="Seaver E.C."/>
            <person name="Weisblat D.A."/>
            <person name="Putnam N.H."/>
            <person name="Grigoriev I.V."/>
            <person name="Rokhsar D.S."/>
        </authorList>
    </citation>
    <scope>NUCLEOTIDE SEQUENCE</scope>
</reference>
<dbReference type="EnsemblMetazoa" id="HelroT174876">
    <property type="protein sequence ID" value="HelroP174876"/>
    <property type="gene ID" value="HelroG174876"/>
</dbReference>
<gene>
    <name evidence="4" type="primary">20205151</name>
    <name evidence="3" type="ORF">HELRODRAFT_174876</name>
</gene>
<name>T1F8K2_HELRO</name>
<dbReference type="AlphaFoldDB" id="T1F8K2"/>
<dbReference type="STRING" id="6412.T1F8K2"/>
<evidence type="ECO:0000313" key="5">
    <source>
        <dbReference type="Proteomes" id="UP000015101"/>
    </source>
</evidence>
<accession>T1F8K2</accession>
<dbReference type="PANTHER" id="PTHR46515">
    <property type="entry name" value="TATA ELEMENT MODULATORY FACTOR TMF1"/>
    <property type="match status" value="1"/>
</dbReference>
<evidence type="ECO:0000256" key="2">
    <source>
        <dbReference type="SAM" id="MobiDB-lite"/>
    </source>
</evidence>
<dbReference type="EMBL" id="KB096785">
    <property type="protein sequence ID" value="ESO01323.1"/>
    <property type="molecule type" value="Genomic_DNA"/>
</dbReference>
<reference evidence="4" key="3">
    <citation type="submission" date="2015-06" db="UniProtKB">
        <authorList>
            <consortium name="EnsemblMetazoa"/>
        </authorList>
    </citation>
    <scope>IDENTIFICATION</scope>
</reference>
<evidence type="ECO:0000313" key="4">
    <source>
        <dbReference type="EnsemblMetazoa" id="HelroP174876"/>
    </source>
</evidence>
<feature type="region of interest" description="Disordered" evidence="2">
    <location>
        <begin position="170"/>
        <end position="218"/>
    </location>
</feature>
<keyword evidence="1" id="KW-0175">Coiled coil</keyword>
<dbReference type="HOGENOM" id="CLU_954021_0_0_1"/>
<feature type="coiled-coil region" evidence="1">
    <location>
        <begin position="27"/>
        <end position="54"/>
    </location>
</feature>
<proteinExistence type="predicted"/>
<organism evidence="4 5">
    <name type="scientific">Helobdella robusta</name>
    <name type="common">Californian leech</name>
    <dbReference type="NCBI Taxonomy" id="6412"/>
    <lineage>
        <taxon>Eukaryota</taxon>
        <taxon>Metazoa</taxon>
        <taxon>Spiralia</taxon>
        <taxon>Lophotrochozoa</taxon>
        <taxon>Annelida</taxon>
        <taxon>Clitellata</taxon>
        <taxon>Hirudinea</taxon>
        <taxon>Rhynchobdellida</taxon>
        <taxon>Glossiphoniidae</taxon>
        <taxon>Helobdella</taxon>
    </lineage>
</organism>
<dbReference type="KEGG" id="hro:HELRODRAFT_174876"/>
<feature type="coiled-coil region" evidence="1">
    <location>
        <begin position="83"/>
        <end position="149"/>
    </location>
</feature>
<feature type="compositionally biased region" description="Low complexity" evidence="2">
    <location>
        <begin position="185"/>
        <end position="215"/>
    </location>
</feature>
<dbReference type="CTD" id="20205151"/>
<evidence type="ECO:0000313" key="3">
    <source>
        <dbReference type="EMBL" id="ESO01323.1"/>
    </source>
</evidence>
<dbReference type="OrthoDB" id="74178at2759"/>
<dbReference type="InParanoid" id="T1F8K2"/>
<evidence type="ECO:0000256" key="1">
    <source>
        <dbReference type="SAM" id="Coils"/>
    </source>
</evidence>
<dbReference type="PANTHER" id="PTHR46515:SF1">
    <property type="entry name" value="TATA ELEMENT MODULATORY FACTOR"/>
    <property type="match status" value="1"/>
</dbReference>
<protein>
    <submittedName>
        <fullName evidence="3 4">Uncharacterized protein</fullName>
    </submittedName>
</protein>
<dbReference type="eggNOG" id="KOG4673">
    <property type="taxonomic scope" value="Eukaryota"/>
</dbReference>
<dbReference type="Proteomes" id="UP000015101">
    <property type="component" value="Unassembled WGS sequence"/>
</dbReference>
<reference evidence="3 5" key="2">
    <citation type="journal article" date="2013" name="Nature">
        <title>Insights into bilaterian evolution from three spiralian genomes.</title>
        <authorList>
            <person name="Simakov O."/>
            <person name="Marletaz F."/>
            <person name="Cho S.J."/>
            <person name="Edsinger-Gonzales E."/>
            <person name="Havlak P."/>
            <person name="Hellsten U."/>
            <person name="Kuo D.H."/>
            <person name="Larsson T."/>
            <person name="Lv J."/>
            <person name="Arendt D."/>
            <person name="Savage R."/>
            <person name="Osoegawa K."/>
            <person name="de Jong P."/>
            <person name="Grimwood J."/>
            <person name="Chapman J.A."/>
            <person name="Shapiro H."/>
            <person name="Aerts A."/>
            <person name="Otillar R.P."/>
            <person name="Terry A.Y."/>
            <person name="Boore J.L."/>
            <person name="Grigoriev I.V."/>
            <person name="Lindberg D.R."/>
            <person name="Seaver E.C."/>
            <person name="Weisblat D.A."/>
            <person name="Putnam N.H."/>
            <person name="Rokhsar D.S."/>
        </authorList>
    </citation>
    <scope>NUCLEOTIDE SEQUENCE</scope>
</reference>
<dbReference type="EMBL" id="AMQM01005069">
    <property type="status" value="NOT_ANNOTATED_CDS"/>
    <property type="molecule type" value="Genomic_DNA"/>
</dbReference>
<sequence length="292" mass="34707">MSELHRARMTDMTEAQKMAMTAETSTREQLMQRLEEQKMNAKKVENQLHIQIEDMQLSMTRMEKEHSRREDGLKEEIADLQLVSSLRQDKARLKADLEMEKSKLGLLDENKHMLTAQKDAQIRKLEDELKDLKKEKILLENQLELEKMRVESERKKYNIISDQLREKDDYQDRLSAKSFSSENSQQQPHQQQQQQQRHQQITPTSSTSSMTWMSSKHQHQQSVYDSLRGLAQINDLERTRESLSRELVKVTVQNEELQDRMDKLRDIQQQYQVRFLLGPFLENAVLGFDFEW</sequence>
<dbReference type="InterPro" id="IPR052602">
    <property type="entry name" value="Growth_transcription_reg"/>
</dbReference>
<dbReference type="RefSeq" id="XP_009020559.1">
    <property type="nucleotide sequence ID" value="XM_009022311.1"/>
</dbReference>
<dbReference type="GeneID" id="20205151"/>